<proteinExistence type="predicted"/>
<sequence>MQLENDQFKPDNCINNCENYINFPYHTFSNQDRSRSLHNTRKKQTIKGKEIVKKIRTLSISENEWKTLEKDYNTKRDKKEKENSEKAEP</sequence>
<evidence type="ECO:0000313" key="3">
    <source>
        <dbReference type="WBParaSite" id="nRc.2.0.1.t07145-RA"/>
    </source>
</evidence>
<dbReference type="Proteomes" id="UP000887565">
    <property type="component" value="Unplaced"/>
</dbReference>
<dbReference type="AlphaFoldDB" id="A0A915HZ30"/>
<evidence type="ECO:0000313" key="2">
    <source>
        <dbReference type="Proteomes" id="UP000887565"/>
    </source>
</evidence>
<name>A0A915HZ30_ROMCU</name>
<reference evidence="3" key="1">
    <citation type="submission" date="2022-11" db="UniProtKB">
        <authorList>
            <consortium name="WormBaseParasite"/>
        </authorList>
    </citation>
    <scope>IDENTIFICATION</scope>
</reference>
<dbReference type="WBParaSite" id="nRc.2.0.1.t07145-RA">
    <property type="protein sequence ID" value="nRc.2.0.1.t07145-RA"/>
    <property type="gene ID" value="nRc.2.0.1.g07145"/>
</dbReference>
<feature type="region of interest" description="Disordered" evidence="1">
    <location>
        <begin position="66"/>
        <end position="89"/>
    </location>
</feature>
<protein>
    <submittedName>
        <fullName evidence="3">Uncharacterized protein</fullName>
    </submittedName>
</protein>
<keyword evidence="2" id="KW-1185">Reference proteome</keyword>
<accession>A0A915HZ30</accession>
<organism evidence="2 3">
    <name type="scientific">Romanomermis culicivorax</name>
    <name type="common">Nematode worm</name>
    <dbReference type="NCBI Taxonomy" id="13658"/>
    <lineage>
        <taxon>Eukaryota</taxon>
        <taxon>Metazoa</taxon>
        <taxon>Ecdysozoa</taxon>
        <taxon>Nematoda</taxon>
        <taxon>Enoplea</taxon>
        <taxon>Dorylaimia</taxon>
        <taxon>Mermithida</taxon>
        <taxon>Mermithoidea</taxon>
        <taxon>Mermithidae</taxon>
        <taxon>Romanomermis</taxon>
    </lineage>
</organism>
<evidence type="ECO:0000256" key="1">
    <source>
        <dbReference type="SAM" id="MobiDB-lite"/>
    </source>
</evidence>